<feature type="compositionally biased region" description="Basic and acidic residues" evidence="1">
    <location>
        <begin position="167"/>
        <end position="177"/>
    </location>
</feature>
<dbReference type="AlphaFoldDB" id="A0A9P1G1M7"/>
<evidence type="ECO:0000313" key="2">
    <source>
        <dbReference type="EMBL" id="CAI3996588.1"/>
    </source>
</evidence>
<comment type="caution">
    <text evidence="2">The sequence shown here is derived from an EMBL/GenBank/DDBJ whole genome shotgun (WGS) entry which is preliminary data.</text>
</comment>
<feature type="region of interest" description="Disordered" evidence="1">
    <location>
        <begin position="167"/>
        <end position="215"/>
    </location>
</feature>
<evidence type="ECO:0000313" key="4">
    <source>
        <dbReference type="Proteomes" id="UP001152797"/>
    </source>
</evidence>
<dbReference type="EMBL" id="CAMXCT010002223">
    <property type="protein sequence ID" value="CAI3996588.1"/>
    <property type="molecule type" value="Genomic_DNA"/>
</dbReference>
<name>A0A9P1G1M7_9DINO</name>
<dbReference type="EMBL" id="CAMXCT030002223">
    <property type="protein sequence ID" value="CAL4783900.1"/>
    <property type="molecule type" value="Genomic_DNA"/>
</dbReference>
<organism evidence="2">
    <name type="scientific">Cladocopium goreaui</name>
    <dbReference type="NCBI Taxonomy" id="2562237"/>
    <lineage>
        <taxon>Eukaryota</taxon>
        <taxon>Sar</taxon>
        <taxon>Alveolata</taxon>
        <taxon>Dinophyceae</taxon>
        <taxon>Suessiales</taxon>
        <taxon>Symbiodiniaceae</taxon>
        <taxon>Cladocopium</taxon>
    </lineage>
</organism>
<evidence type="ECO:0000256" key="1">
    <source>
        <dbReference type="SAM" id="MobiDB-lite"/>
    </source>
</evidence>
<evidence type="ECO:0000313" key="3">
    <source>
        <dbReference type="EMBL" id="CAL1149963.1"/>
    </source>
</evidence>
<feature type="region of interest" description="Disordered" evidence="1">
    <location>
        <begin position="1"/>
        <end position="48"/>
    </location>
</feature>
<feature type="compositionally biased region" description="Low complexity" evidence="1">
    <location>
        <begin position="186"/>
        <end position="198"/>
    </location>
</feature>
<dbReference type="OrthoDB" id="423934at2759"/>
<accession>A0A9P1G1M7</accession>
<reference evidence="2" key="1">
    <citation type="submission" date="2022-10" db="EMBL/GenBank/DDBJ databases">
        <authorList>
            <person name="Chen Y."/>
            <person name="Dougan E. K."/>
            <person name="Chan C."/>
            <person name="Rhodes N."/>
            <person name="Thang M."/>
        </authorList>
    </citation>
    <scope>NUCLEOTIDE SEQUENCE</scope>
</reference>
<sequence length="395" mass="43346">MSSGGVNSRPPGSAGRATKHYGSKDGEGRSKQSVFESQHALEQENRRLSKEIRTRNLDMERLQREAVSLREQIQEEQRRRRSRVSDLQEQLQRLEGQNRQLQAQLSRAQLQITSKVSDATALKREVVTKTMELEKLAREFQQSQSDLCSRVHSVSDSLLQMSRDVRDMTVEASRSEKISSPVANPSHHSGNGHAPGHAGHVGHSGHGHEAFAASTPAPSTQFASLGVDDETLHALKRRLQSLGDVLVFTSDKFDACCASGHSIPPGAVRVRPRRCDHVFLVECLMPYWVGGLCPVCRCSFAYSRENDESDRCSSVSTSVSQRANVLSLRHEARHLEKVDTREVMASLNFRGPKVLRGQRSHASDASGPGPSRSGTGATGVSGSLGRTSSGRDRPL</sequence>
<dbReference type="EMBL" id="CAMXCT020002223">
    <property type="protein sequence ID" value="CAL1149963.1"/>
    <property type="molecule type" value="Genomic_DNA"/>
</dbReference>
<proteinExistence type="predicted"/>
<feature type="compositionally biased region" description="Polar residues" evidence="1">
    <location>
        <begin position="372"/>
        <end position="388"/>
    </location>
</feature>
<gene>
    <name evidence="2" type="ORF">C1SCF055_LOCUS23052</name>
</gene>
<dbReference type="Proteomes" id="UP001152797">
    <property type="component" value="Unassembled WGS sequence"/>
</dbReference>
<reference evidence="3" key="2">
    <citation type="submission" date="2024-04" db="EMBL/GenBank/DDBJ databases">
        <authorList>
            <person name="Chen Y."/>
            <person name="Shah S."/>
            <person name="Dougan E. K."/>
            <person name="Thang M."/>
            <person name="Chan C."/>
        </authorList>
    </citation>
    <scope>NUCLEOTIDE SEQUENCE [LARGE SCALE GENOMIC DNA]</scope>
</reference>
<feature type="compositionally biased region" description="Basic and acidic residues" evidence="1">
    <location>
        <begin position="39"/>
        <end position="48"/>
    </location>
</feature>
<protein>
    <submittedName>
        <fullName evidence="2">Uncharacterized protein</fullName>
    </submittedName>
</protein>
<feature type="region of interest" description="Disordered" evidence="1">
    <location>
        <begin position="355"/>
        <end position="395"/>
    </location>
</feature>
<keyword evidence="4" id="KW-1185">Reference proteome</keyword>